<dbReference type="PROSITE" id="PS50885">
    <property type="entry name" value="HAMP"/>
    <property type="match status" value="1"/>
</dbReference>
<evidence type="ECO:0000256" key="4">
    <source>
        <dbReference type="ARBA" id="ARBA00022475"/>
    </source>
</evidence>
<dbReference type="EC" id="2.7.13.3" evidence="3"/>
<dbReference type="InterPro" id="IPR005467">
    <property type="entry name" value="His_kinase_dom"/>
</dbReference>
<organism evidence="15 16">
    <name type="scientific">Cohnella zeiphila</name>
    <dbReference type="NCBI Taxonomy" id="2761120"/>
    <lineage>
        <taxon>Bacteria</taxon>
        <taxon>Bacillati</taxon>
        <taxon>Bacillota</taxon>
        <taxon>Bacilli</taxon>
        <taxon>Bacillales</taxon>
        <taxon>Paenibacillaceae</taxon>
        <taxon>Cohnella</taxon>
    </lineage>
</organism>
<keyword evidence="10" id="KW-0902">Two-component regulatory system</keyword>
<dbReference type="InterPro" id="IPR050351">
    <property type="entry name" value="BphY/WalK/GraS-like"/>
</dbReference>
<dbReference type="RefSeq" id="WP_185130692.1">
    <property type="nucleotide sequence ID" value="NZ_JACJVO010000024.1"/>
</dbReference>
<dbReference type="SMART" id="SM00387">
    <property type="entry name" value="HATPase_c"/>
    <property type="match status" value="1"/>
</dbReference>
<dbReference type="Proteomes" id="UP000564644">
    <property type="component" value="Unassembled WGS sequence"/>
</dbReference>
<dbReference type="Gene3D" id="1.10.287.130">
    <property type="match status" value="1"/>
</dbReference>
<dbReference type="InterPro" id="IPR003594">
    <property type="entry name" value="HATPase_dom"/>
</dbReference>
<feature type="domain" description="Histidine kinase" evidence="13">
    <location>
        <begin position="131"/>
        <end position="350"/>
    </location>
</feature>
<dbReference type="GO" id="GO:0016036">
    <property type="term" value="P:cellular response to phosphate starvation"/>
    <property type="evidence" value="ECO:0007669"/>
    <property type="project" value="TreeGrafter"/>
</dbReference>
<keyword evidence="7" id="KW-0547">Nucleotide-binding</keyword>
<dbReference type="FunFam" id="3.30.565.10:FF:000006">
    <property type="entry name" value="Sensor histidine kinase WalK"/>
    <property type="match status" value="1"/>
</dbReference>
<keyword evidence="6" id="KW-0808">Transferase</keyword>
<dbReference type="CDD" id="cd00082">
    <property type="entry name" value="HisKA"/>
    <property type="match status" value="1"/>
</dbReference>
<dbReference type="SUPFAM" id="SSF55874">
    <property type="entry name" value="ATPase domain of HSP90 chaperone/DNA topoisomerase II/histidine kinase"/>
    <property type="match status" value="1"/>
</dbReference>
<evidence type="ECO:0000256" key="11">
    <source>
        <dbReference type="ARBA" id="ARBA00023136"/>
    </source>
</evidence>
<dbReference type="Gene3D" id="6.10.340.10">
    <property type="match status" value="1"/>
</dbReference>
<keyword evidence="4" id="KW-1003">Cell membrane</keyword>
<dbReference type="AlphaFoldDB" id="A0A7X0SNE0"/>
<dbReference type="EMBL" id="JACJVO010000024">
    <property type="protein sequence ID" value="MBB6733031.1"/>
    <property type="molecule type" value="Genomic_DNA"/>
</dbReference>
<name>A0A7X0SNE0_9BACL</name>
<evidence type="ECO:0000256" key="7">
    <source>
        <dbReference type="ARBA" id="ARBA00022741"/>
    </source>
</evidence>
<evidence type="ECO:0000313" key="16">
    <source>
        <dbReference type="Proteomes" id="UP000564644"/>
    </source>
</evidence>
<evidence type="ECO:0000256" key="8">
    <source>
        <dbReference type="ARBA" id="ARBA00022777"/>
    </source>
</evidence>
<dbReference type="PROSITE" id="PS50109">
    <property type="entry name" value="HIS_KIN"/>
    <property type="match status" value="1"/>
</dbReference>
<evidence type="ECO:0000256" key="9">
    <source>
        <dbReference type="ARBA" id="ARBA00022840"/>
    </source>
</evidence>
<dbReference type="PANTHER" id="PTHR45453:SF1">
    <property type="entry name" value="PHOSPHATE REGULON SENSOR PROTEIN PHOR"/>
    <property type="match status" value="1"/>
</dbReference>
<keyword evidence="16" id="KW-1185">Reference proteome</keyword>
<dbReference type="GO" id="GO:0004721">
    <property type="term" value="F:phosphoprotein phosphatase activity"/>
    <property type="evidence" value="ECO:0007669"/>
    <property type="project" value="TreeGrafter"/>
</dbReference>
<evidence type="ECO:0000259" key="14">
    <source>
        <dbReference type="PROSITE" id="PS50885"/>
    </source>
</evidence>
<evidence type="ECO:0000256" key="2">
    <source>
        <dbReference type="ARBA" id="ARBA00004651"/>
    </source>
</evidence>
<dbReference type="GO" id="GO:0005524">
    <property type="term" value="F:ATP binding"/>
    <property type="evidence" value="ECO:0007669"/>
    <property type="project" value="UniProtKB-KW"/>
</dbReference>
<dbReference type="PANTHER" id="PTHR45453">
    <property type="entry name" value="PHOSPHATE REGULON SENSOR PROTEIN PHOR"/>
    <property type="match status" value="1"/>
</dbReference>
<dbReference type="SMART" id="SM00304">
    <property type="entry name" value="HAMP"/>
    <property type="match status" value="1"/>
</dbReference>
<dbReference type="GO" id="GO:0005886">
    <property type="term" value="C:plasma membrane"/>
    <property type="evidence" value="ECO:0007669"/>
    <property type="project" value="UniProtKB-SubCell"/>
</dbReference>
<keyword evidence="12" id="KW-0812">Transmembrane</keyword>
<dbReference type="SUPFAM" id="SSF158472">
    <property type="entry name" value="HAMP domain-like"/>
    <property type="match status" value="1"/>
</dbReference>
<evidence type="ECO:0000259" key="13">
    <source>
        <dbReference type="PROSITE" id="PS50109"/>
    </source>
</evidence>
<protein>
    <recommendedName>
        <fullName evidence="3">histidine kinase</fullName>
        <ecNumber evidence="3">2.7.13.3</ecNumber>
    </recommendedName>
</protein>
<dbReference type="CDD" id="cd00075">
    <property type="entry name" value="HATPase"/>
    <property type="match status" value="1"/>
</dbReference>
<dbReference type="FunFam" id="1.10.287.130:FF:000001">
    <property type="entry name" value="Two-component sensor histidine kinase"/>
    <property type="match status" value="1"/>
</dbReference>
<dbReference type="InterPro" id="IPR004358">
    <property type="entry name" value="Sig_transdc_His_kin-like_C"/>
</dbReference>
<evidence type="ECO:0000256" key="1">
    <source>
        <dbReference type="ARBA" id="ARBA00000085"/>
    </source>
</evidence>
<keyword evidence="5" id="KW-0597">Phosphoprotein</keyword>
<accession>A0A7X0SNE0</accession>
<keyword evidence="11 12" id="KW-0472">Membrane</keyword>
<dbReference type="PRINTS" id="PR00344">
    <property type="entry name" value="BCTRLSENSOR"/>
</dbReference>
<keyword evidence="9" id="KW-0067">ATP-binding</keyword>
<keyword evidence="12" id="KW-1133">Transmembrane helix</keyword>
<evidence type="ECO:0000256" key="3">
    <source>
        <dbReference type="ARBA" id="ARBA00012438"/>
    </source>
</evidence>
<dbReference type="SUPFAM" id="SSF47384">
    <property type="entry name" value="Homodimeric domain of signal transducing histidine kinase"/>
    <property type="match status" value="1"/>
</dbReference>
<evidence type="ECO:0000256" key="6">
    <source>
        <dbReference type="ARBA" id="ARBA00022679"/>
    </source>
</evidence>
<evidence type="ECO:0000256" key="12">
    <source>
        <dbReference type="SAM" id="Phobius"/>
    </source>
</evidence>
<feature type="transmembrane region" description="Helical" evidence="12">
    <location>
        <begin position="12"/>
        <end position="34"/>
    </location>
</feature>
<dbReference type="GO" id="GO:0000155">
    <property type="term" value="F:phosphorelay sensor kinase activity"/>
    <property type="evidence" value="ECO:0007669"/>
    <property type="project" value="InterPro"/>
</dbReference>
<gene>
    <name evidence="15" type="ORF">H7C18_19115</name>
</gene>
<comment type="subcellular location">
    <subcellularLocation>
        <location evidence="2">Cell membrane</location>
        <topology evidence="2">Multi-pass membrane protein</topology>
    </subcellularLocation>
</comment>
<dbReference type="InterPro" id="IPR003661">
    <property type="entry name" value="HisK_dim/P_dom"/>
</dbReference>
<proteinExistence type="predicted"/>
<dbReference type="Pfam" id="PF02518">
    <property type="entry name" value="HATPase_c"/>
    <property type="match status" value="1"/>
</dbReference>
<reference evidence="15 16" key="1">
    <citation type="submission" date="2020-08" db="EMBL/GenBank/DDBJ databases">
        <title>Cohnella phylogeny.</title>
        <authorList>
            <person name="Dunlap C."/>
        </authorList>
    </citation>
    <scope>NUCLEOTIDE SEQUENCE [LARGE SCALE GENOMIC DNA]</scope>
    <source>
        <strain evidence="15 16">CBP 2801</strain>
    </source>
</reference>
<dbReference type="InterPro" id="IPR036890">
    <property type="entry name" value="HATPase_C_sf"/>
</dbReference>
<evidence type="ECO:0000256" key="5">
    <source>
        <dbReference type="ARBA" id="ARBA00022553"/>
    </source>
</evidence>
<feature type="transmembrane region" description="Helical" evidence="12">
    <location>
        <begin position="40"/>
        <end position="62"/>
    </location>
</feature>
<comment type="catalytic activity">
    <reaction evidence="1">
        <text>ATP + protein L-histidine = ADP + protein N-phospho-L-histidine.</text>
        <dbReference type="EC" id="2.7.13.3"/>
    </reaction>
</comment>
<dbReference type="SMART" id="SM00388">
    <property type="entry name" value="HisKA"/>
    <property type="match status" value="1"/>
</dbReference>
<evidence type="ECO:0000313" key="15">
    <source>
        <dbReference type="EMBL" id="MBB6733031.1"/>
    </source>
</evidence>
<dbReference type="InterPro" id="IPR036097">
    <property type="entry name" value="HisK_dim/P_sf"/>
</dbReference>
<dbReference type="Pfam" id="PF00672">
    <property type="entry name" value="HAMP"/>
    <property type="match status" value="1"/>
</dbReference>
<sequence>MKRRTVKFRTYLLLANAFSLAAILAVLFYCYSHMLLKASAFAWLGGATVAAGALSFLLHVMLTHPLERAIARIGEASAQIASGSLGTEVPIVGPAEFRLLAEQFNAMSRQLKESFDRIARSEAARGELVANVAHDLRTPLALLQSHSEALLDGIVEEEETVRSYLNVIRKETVRLGELVKDLFDLSRLDAGAESFEARAVPLEDVLVDTLNAYRLKLENKRLEVSVQLPEASPIVLGVESELRRIVGNLLDNGIRHSPIGGRLVWSVEPEGETAVAVTLRDEGEGIPEAERERIFERFYRSDSARRRDEGGAGLGLAIAKSLVGRHGGTIGVASRPGEGSEFRFTLRTASGKAR</sequence>
<dbReference type="Pfam" id="PF00512">
    <property type="entry name" value="HisKA"/>
    <property type="match status" value="1"/>
</dbReference>
<evidence type="ECO:0000256" key="10">
    <source>
        <dbReference type="ARBA" id="ARBA00023012"/>
    </source>
</evidence>
<dbReference type="CDD" id="cd06225">
    <property type="entry name" value="HAMP"/>
    <property type="match status" value="1"/>
</dbReference>
<dbReference type="Gene3D" id="3.30.565.10">
    <property type="entry name" value="Histidine kinase-like ATPase, C-terminal domain"/>
    <property type="match status" value="1"/>
</dbReference>
<keyword evidence="8" id="KW-0418">Kinase</keyword>
<comment type="caution">
    <text evidence="15">The sequence shown here is derived from an EMBL/GenBank/DDBJ whole genome shotgun (WGS) entry which is preliminary data.</text>
</comment>
<feature type="domain" description="HAMP" evidence="14">
    <location>
        <begin position="64"/>
        <end position="116"/>
    </location>
</feature>
<dbReference type="InterPro" id="IPR003660">
    <property type="entry name" value="HAMP_dom"/>
</dbReference>